<organism evidence="3">
    <name type="scientific">Campylobacter jejuni subsp. jejuni</name>
    <dbReference type="NCBI Taxonomy" id="32022"/>
    <lineage>
        <taxon>Bacteria</taxon>
        <taxon>Pseudomonadati</taxon>
        <taxon>Campylobacterota</taxon>
        <taxon>Epsilonproteobacteria</taxon>
        <taxon>Campylobacterales</taxon>
        <taxon>Campylobacteraceae</taxon>
        <taxon>Campylobacter</taxon>
    </lineage>
</organism>
<evidence type="ECO:0000256" key="2">
    <source>
        <dbReference type="SAM" id="Phobius"/>
    </source>
</evidence>
<reference evidence="3" key="1">
    <citation type="journal article" date="2015" name="PLoS ONE">
        <title>Updated Campylobacter jejuni Capsule PCR Multiplex Typing System and Its Application to Clinical Isolates from South and Southeast Asia.</title>
        <authorList>
            <person name="Poly F."/>
            <person name="Serichantalergs O."/>
            <person name="Kuroiwa J."/>
            <person name="Pootong P."/>
            <person name="Mason C."/>
            <person name="Guerry P."/>
            <person name="Parker C.T."/>
        </authorList>
    </citation>
    <scope>NUCLEOTIDE SEQUENCE</scope>
    <source>
        <strain evidence="3">RM3425</strain>
    </source>
</reference>
<dbReference type="EMBL" id="KT893435">
    <property type="protein sequence ID" value="ALN44090.1"/>
    <property type="molecule type" value="Genomic_DNA"/>
</dbReference>
<feature type="transmembrane region" description="Helical" evidence="2">
    <location>
        <begin position="432"/>
        <end position="449"/>
    </location>
</feature>
<dbReference type="InterPro" id="IPR027417">
    <property type="entry name" value="P-loop_NTPase"/>
</dbReference>
<protein>
    <submittedName>
        <fullName evidence="3">Putative CMP-N-acetylneuraminate-beta-galactosamide-alpha-2,3-sialyltransferase</fullName>
        <ecNumber evidence="3">2.4.99.-</ecNumber>
    </submittedName>
</protein>
<dbReference type="Gene3D" id="3.40.50.300">
    <property type="entry name" value="P-loop containing nucleotide triphosphate hydrolases"/>
    <property type="match status" value="1"/>
</dbReference>
<gene>
    <name evidence="3" type="ORF">HS32.27</name>
</gene>
<keyword evidence="3" id="KW-0808">Transferase</keyword>
<proteinExistence type="predicted"/>
<dbReference type="EC" id="2.4.99.-" evidence="3"/>
<feature type="coiled-coil region" evidence="1">
    <location>
        <begin position="68"/>
        <end position="95"/>
    </location>
</feature>
<accession>A0A0S2CGK7</accession>
<keyword evidence="2" id="KW-0472">Membrane</keyword>
<evidence type="ECO:0000256" key="1">
    <source>
        <dbReference type="SAM" id="Coils"/>
    </source>
</evidence>
<dbReference type="SUPFAM" id="SSF52540">
    <property type="entry name" value="P-loop containing nucleoside triphosphate hydrolases"/>
    <property type="match status" value="1"/>
</dbReference>
<dbReference type="AlphaFoldDB" id="A0A0S2CGK7"/>
<dbReference type="GO" id="GO:0016757">
    <property type="term" value="F:glycosyltransferase activity"/>
    <property type="evidence" value="ECO:0007669"/>
    <property type="project" value="UniProtKB-KW"/>
</dbReference>
<feature type="coiled-coil region" evidence="1">
    <location>
        <begin position="361"/>
        <end position="388"/>
    </location>
</feature>
<sequence length="524" mass="61881">MTAYVHIGTPKTGTTSIQKFLSDNRELLLKQNALYVKSLERKNQHWVFYDIVKACYDSNLFDIRLIKNGFYKNLLEKLQQELKENETKKIIFSTEAITWMFNTKKQIEFLKNFLMQLGFSKIYIVVFFRQQSKAVVSAMSENVKGNQKIIYNSIVANHCKIHTFDYKWICQQYSEIFGKKNLIIRLFDTSEFYQGDLLKDFICSIGLNWDHDFILPFKQNESLNLLGMELKDRLNIYLNDTSYGTDIFLKTVEFFTFLDHPLKFQPKKEIIQAYMDYFEESNEWVRKEFFPYKERLFPKQDLTNYKENYELKEMKPEYWDKIAEFIADIVKIKDDIILNKTNIIQDKDKVIANQINQISYLQATLQKNENKLIQIQNLNNTLNKTIKENSTKLSQTQSKLSFQTKYGTAKTRIQNQLSYKLGQALILNSKSVLGFLSLPFIILSIVISHKQEQKAYKFKVKKNPNLALPPLESYPDYNEALKLKNHLSYKLGQALIQANKTWYGGGYIKLLFEIGKLKREFRKK</sequence>
<keyword evidence="3" id="KW-0328">Glycosyltransferase</keyword>
<name>A0A0S2CGK7_CAMJU</name>
<keyword evidence="2" id="KW-0812">Transmembrane</keyword>
<keyword evidence="1" id="KW-0175">Coiled coil</keyword>
<keyword evidence="2" id="KW-1133">Transmembrane helix</keyword>
<evidence type="ECO:0000313" key="3">
    <source>
        <dbReference type="EMBL" id="ALN44090.1"/>
    </source>
</evidence>